<comment type="caution">
    <text evidence="5">The sequence shown here is derived from an EMBL/GenBank/DDBJ whole genome shotgun (WGS) entry which is preliminary data.</text>
</comment>
<proteinExistence type="predicted"/>
<evidence type="ECO:0000313" key="6">
    <source>
        <dbReference type="Proteomes" id="UP000701702"/>
    </source>
</evidence>
<dbReference type="InterPro" id="IPR022169">
    <property type="entry name" value="DUF3701"/>
</dbReference>
<accession>A0ABN7YJT6</accession>
<evidence type="ECO:0000256" key="1">
    <source>
        <dbReference type="ARBA" id="ARBA00022908"/>
    </source>
</evidence>
<dbReference type="PROSITE" id="PS51900">
    <property type="entry name" value="CB"/>
    <property type="match status" value="1"/>
</dbReference>
<dbReference type="Pfam" id="PF12482">
    <property type="entry name" value="DUF3701"/>
    <property type="match status" value="1"/>
</dbReference>
<dbReference type="EMBL" id="CAJZAF010000013">
    <property type="protein sequence ID" value="CAG9173693.1"/>
    <property type="molecule type" value="Genomic_DNA"/>
</dbReference>
<evidence type="ECO:0000313" key="5">
    <source>
        <dbReference type="EMBL" id="CAG9173693.1"/>
    </source>
</evidence>
<sequence>MSEDGGASGATKLTRTEFAVVRAYAQGMRPVDIANRYLTDPDDDDVLTEHQAVTRILGLRDRLVQFALQHDRPEIAEMFEALRGRSDVGMTRRVDALSSLEALGQGRPASGHEVGLWFGPSLARRLTSAGIHKISDLADLANARGSSWWRAVPRIGPKSAEVITRWLIRQRATHKDNNRALIAPYIVAPSDVSRRPSLVPLALGPGMTHPVPLELMLPHRDSGPSAERSDLELVRQWLDARPRSPHTRNSYRREAERLLLWLAQERLQLRNMTTQALQRYAAFLRAPEPASFWCGPASPRDRVHWRPFEGPLGASSQVAALRVVHAMLKALSRAGQIGDVRGKLDASVARADVVVSDAPEASDAANAPDALKRNDIDEFFDWLRSQHDAKWQAALAAGLLVRDGFRLSHLASLTCGALRMDGDGARLDEDGTPSVAGVVAADTLAALRKHWVRRGFEGNPPATAALLGPLEFPRTRRGLAKRLAGPAAGYGASGLDQLLRTAWKAFATAKARELPAFTPRQIRTATA</sequence>
<dbReference type="InterPro" id="IPR010998">
    <property type="entry name" value="Integrase_recombinase_N"/>
</dbReference>
<feature type="domain" description="Core-binding (CB)" evidence="4">
    <location>
        <begin position="228"/>
        <end position="332"/>
    </location>
</feature>
<dbReference type="RefSeq" id="WP_224002689.1">
    <property type="nucleotide sequence ID" value="NZ_CAJZAF010000013.1"/>
</dbReference>
<reference evidence="5 6" key="1">
    <citation type="submission" date="2021-08" db="EMBL/GenBank/DDBJ databases">
        <authorList>
            <person name="Peeters C."/>
        </authorList>
    </citation>
    <scope>NUCLEOTIDE SEQUENCE [LARGE SCALE GENOMIC DNA]</scope>
    <source>
        <strain evidence="5 6">LMG 23994</strain>
    </source>
</reference>
<dbReference type="Proteomes" id="UP000701702">
    <property type="component" value="Unassembled WGS sequence"/>
</dbReference>
<evidence type="ECO:0000259" key="4">
    <source>
        <dbReference type="PROSITE" id="PS51900"/>
    </source>
</evidence>
<evidence type="ECO:0000256" key="2">
    <source>
        <dbReference type="ARBA" id="ARBA00023125"/>
    </source>
</evidence>
<protein>
    <recommendedName>
        <fullName evidence="4">Core-binding (CB) domain-containing protein</fullName>
    </recommendedName>
</protein>
<dbReference type="InterPro" id="IPR044068">
    <property type="entry name" value="CB"/>
</dbReference>
<organism evidence="5 6">
    <name type="scientific">Cupriavidus pinatubonensis</name>
    <dbReference type="NCBI Taxonomy" id="248026"/>
    <lineage>
        <taxon>Bacteria</taxon>
        <taxon>Pseudomonadati</taxon>
        <taxon>Pseudomonadota</taxon>
        <taxon>Betaproteobacteria</taxon>
        <taxon>Burkholderiales</taxon>
        <taxon>Burkholderiaceae</taxon>
        <taxon>Cupriavidus</taxon>
    </lineage>
</organism>
<dbReference type="Gene3D" id="1.10.150.130">
    <property type="match status" value="1"/>
</dbReference>
<name>A0ABN7YJT6_9BURK</name>
<evidence type="ECO:0000256" key="3">
    <source>
        <dbReference type="PROSITE-ProRule" id="PRU01248"/>
    </source>
</evidence>
<keyword evidence="2 3" id="KW-0238">DNA-binding</keyword>
<keyword evidence="6" id="KW-1185">Reference proteome</keyword>
<gene>
    <name evidence="5" type="ORF">LMG23994_02686</name>
</gene>
<keyword evidence="1" id="KW-0229">DNA integration</keyword>